<feature type="domain" description="Transposase IS4-like" evidence="1">
    <location>
        <begin position="99"/>
        <end position="257"/>
    </location>
</feature>
<evidence type="ECO:0000313" key="3">
    <source>
        <dbReference type="EMBL" id="QOV23639.1"/>
    </source>
</evidence>
<dbReference type="InterPro" id="IPR002559">
    <property type="entry name" value="Transposase_11"/>
</dbReference>
<keyword evidence="4" id="KW-1185">Reference proteome</keyword>
<dbReference type="InterPro" id="IPR025161">
    <property type="entry name" value="IS402-like_dom"/>
</dbReference>
<dbReference type="GO" id="GO:0004803">
    <property type="term" value="F:transposase activity"/>
    <property type="evidence" value="ECO:0007669"/>
    <property type="project" value="InterPro"/>
</dbReference>
<name>A0A7S6U6H8_9CYAN</name>
<accession>A0A7S6U6H8</accession>
<feature type="domain" description="Insertion element IS402-like" evidence="2">
    <location>
        <begin position="9"/>
        <end position="81"/>
    </location>
</feature>
<gene>
    <name evidence="3" type="ORF">IM676_04910</name>
</gene>
<dbReference type="NCBIfam" id="NF033580">
    <property type="entry name" value="transpos_IS5_3"/>
    <property type="match status" value="1"/>
</dbReference>
<dbReference type="Proteomes" id="UP000593846">
    <property type="component" value="Chromosome"/>
</dbReference>
<dbReference type="GO" id="GO:0006313">
    <property type="term" value="P:DNA transposition"/>
    <property type="evidence" value="ECO:0007669"/>
    <property type="project" value="InterPro"/>
</dbReference>
<evidence type="ECO:0000259" key="1">
    <source>
        <dbReference type="Pfam" id="PF01609"/>
    </source>
</evidence>
<reference evidence="4" key="1">
    <citation type="submission" date="2020-10" db="EMBL/GenBank/DDBJ databases">
        <title>Genome-based taxonomic classification of the species Anabaenopsis elenkinii.</title>
        <authorList>
            <person name="Delbaje E."/>
            <person name="Andreote A.P.D."/>
            <person name="Pellegrinetti T.A."/>
            <person name="Cruz R.B."/>
            <person name="Branco L.H.Z."/>
            <person name="Fiore M.F."/>
        </authorList>
    </citation>
    <scope>NUCLEOTIDE SEQUENCE [LARGE SCALE GENOMIC DNA]</scope>
    <source>
        <strain evidence="4">CCIBt3563</strain>
    </source>
</reference>
<dbReference type="KEGG" id="aee:IM676_04910"/>
<dbReference type="Pfam" id="PF01609">
    <property type="entry name" value="DDE_Tnp_1"/>
    <property type="match status" value="1"/>
</dbReference>
<dbReference type="GO" id="GO:0003677">
    <property type="term" value="F:DNA binding"/>
    <property type="evidence" value="ECO:0007669"/>
    <property type="project" value="InterPro"/>
</dbReference>
<evidence type="ECO:0000313" key="4">
    <source>
        <dbReference type="Proteomes" id="UP000593846"/>
    </source>
</evidence>
<organism evidence="3 4">
    <name type="scientific">Anabaenopsis elenkinii CCIBt3563</name>
    <dbReference type="NCBI Taxonomy" id="2779889"/>
    <lineage>
        <taxon>Bacteria</taxon>
        <taxon>Bacillati</taxon>
        <taxon>Cyanobacteriota</taxon>
        <taxon>Cyanophyceae</taxon>
        <taxon>Nostocales</taxon>
        <taxon>Nodulariaceae</taxon>
        <taxon>Anabaenopsis</taxon>
    </lineage>
</organism>
<protein>
    <submittedName>
        <fullName evidence="3">IS5 family transposase</fullName>
    </submittedName>
</protein>
<proteinExistence type="predicted"/>
<dbReference type="AlphaFoldDB" id="A0A7S6U6H8"/>
<dbReference type="RefSeq" id="WP_200989185.1">
    <property type="nucleotide sequence ID" value="NZ_CP063311.1"/>
</dbReference>
<evidence type="ECO:0000259" key="2">
    <source>
        <dbReference type="Pfam" id="PF13340"/>
    </source>
</evidence>
<sequence>MSKSYPTDLTDEQWELLSVLIPPINLGCPPRRVDLRAVISAIFYVLCAGCPWRMLPNDFPKWQTVYYYFRKWRLDGTWERINHKLQQWVRVLEDHEPNPSAAIVDSQSVESGTMVSQAVGFDSGKLVKGRKRHFLVDTLGLVLMVVVTSAYESDQAGAKKLFAQAKNRISDRLNRLVLRVDAGYQGEGFMRWVMDTYHWVLQVIRRPVNTKGFVLLPKRWVVERSFGWFNWCRRLSKDYEILPQTHETFVQIAMIRLMLRRLA</sequence>
<dbReference type="Pfam" id="PF13340">
    <property type="entry name" value="DUF4096"/>
    <property type="match status" value="1"/>
</dbReference>
<dbReference type="PANTHER" id="PTHR30007">
    <property type="entry name" value="PHP DOMAIN PROTEIN"/>
    <property type="match status" value="1"/>
</dbReference>
<dbReference type="PANTHER" id="PTHR30007:SF0">
    <property type="entry name" value="TRANSPOSASE"/>
    <property type="match status" value="1"/>
</dbReference>
<dbReference type="EMBL" id="CP063311">
    <property type="protein sequence ID" value="QOV23639.1"/>
    <property type="molecule type" value="Genomic_DNA"/>
</dbReference>